<dbReference type="PANTHER" id="PTHR30483:SF6">
    <property type="entry name" value="PERIPLASMIC BINDING PROTEIN OF ABC TRANSPORTER FOR NATURAL AMINO ACIDS"/>
    <property type="match status" value="1"/>
</dbReference>
<evidence type="ECO:0000256" key="3">
    <source>
        <dbReference type="ARBA" id="ARBA00022729"/>
    </source>
</evidence>
<keyword evidence="3 5" id="KW-0732">Signal</keyword>
<dbReference type="SUPFAM" id="SSF53822">
    <property type="entry name" value="Periplasmic binding protein-like I"/>
    <property type="match status" value="1"/>
</dbReference>
<dbReference type="CDD" id="cd06340">
    <property type="entry name" value="PBP1_ABC_ligand_binding-like"/>
    <property type="match status" value="1"/>
</dbReference>
<dbReference type="PRINTS" id="PR00337">
    <property type="entry name" value="LEUILEVALBP"/>
</dbReference>
<evidence type="ECO:0000256" key="4">
    <source>
        <dbReference type="ARBA" id="ARBA00022970"/>
    </source>
</evidence>
<protein>
    <submittedName>
        <fullName evidence="7">ABC transporter substrate-binding protein</fullName>
    </submittedName>
</protein>
<feature type="chain" id="PRO_5037057041" evidence="5">
    <location>
        <begin position="28"/>
        <end position="436"/>
    </location>
</feature>
<evidence type="ECO:0000313" key="8">
    <source>
        <dbReference type="Proteomes" id="UP000606499"/>
    </source>
</evidence>
<dbReference type="PROSITE" id="PS51257">
    <property type="entry name" value="PROKAR_LIPOPROTEIN"/>
    <property type="match status" value="1"/>
</dbReference>
<keyword evidence="4" id="KW-0029">Amino-acid transport</keyword>
<dbReference type="InterPro" id="IPR028082">
    <property type="entry name" value="Peripla_BP_I"/>
</dbReference>
<dbReference type="Gene3D" id="3.40.50.2300">
    <property type="match status" value="2"/>
</dbReference>
<proteinExistence type="inferred from homology"/>
<dbReference type="AlphaFoldDB" id="A0A923RWW6"/>
<name>A0A923RWW6_9FIRM</name>
<feature type="signal peptide" evidence="5">
    <location>
        <begin position="1"/>
        <end position="27"/>
    </location>
</feature>
<comment type="similarity">
    <text evidence="1">Belongs to the leucine-binding protein family.</text>
</comment>
<dbReference type="InterPro" id="IPR051010">
    <property type="entry name" value="BCAA_transport"/>
</dbReference>
<organism evidence="7 8">
    <name type="scientific">Agathobaculum faecis</name>
    <dbReference type="NCBI Taxonomy" id="2763013"/>
    <lineage>
        <taxon>Bacteria</taxon>
        <taxon>Bacillati</taxon>
        <taxon>Bacillota</taxon>
        <taxon>Clostridia</taxon>
        <taxon>Eubacteriales</taxon>
        <taxon>Butyricicoccaceae</taxon>
        <taxon>Agathobaculum</taxon>
    </lineage>
</organism>
<dbReference type="InterPro" id="IPR000709">
    <property type="entry name" value="Leu_Ile_Val-bd"/>
</dbReference>
<dbReference type="GO" id="GO:0006865">
    <property type="term" value="P:amino acid transport"/>
    <property type="evidence" value="ECO:0007669"/>
    <property type="project" value="UniProtKB-KW"/>
</dbReference>
<dbReference type="PANTHER" id="PTHR30483">
    <property type="entry name" value="LEUCINE-SPECIFIC-BINDING PROTEIN"/>
    <property type="match status" value="1"/>
</dbReference>
<dbReference type="RefSeq" id="WP_107631254.1">
    <property type="nucleotide sequence ID" value="NZ_JACOPL010000018.1"/>
</dbReference>
<keyword evidence="8" id="KW-1185">Reference proteome</keyword>
<comment type="caution">
    <text evidence="7">The sequence shown here is derived from an EMBL/GenBank/DDBJ whole genome shotgun (WGS) entry which is preliminary data.</text>
</comment>
<feature type="domain" description="Leucine-binding protein" evidence="6">
    <location>
        <begin position="45"/>
        <end position="370"/>
    </location>
</feature>
<gene>
    <name evidence="7" type="ORF">H8S45_13855</name>
</gene>
<evidence type="ECO:0000313" key="7">
    <source>
        <dbReference type="EMBL" id="MBC5726537.1"/>
    </source>
</evidence>
<dbReference type="EMBL" id="JACOPL010000018">
    <property type="protein sequence ID" value="MBC5726537.1"/>
    <property type="molecule type" value="Genomic_DNA"/>
</dbReference>
<sequence length="436" mass="46992">MKRVKRLISLGLSLTFALSLVGCGNGADTSDANAQDTPSTGGNVVKIGSLWPLTGGSATIGQQHADGAEAAIKEINANGGIKSMDGAQIELVVADTQTAADQASVACERLITDDDVSLIIGAYNSTCCISASEVAQKYSIPFISQGGVATDVTERGYDYVYRINNTATFDVQEMIVALDEVCKEYNLDTLTYALIYENTDWGSDNARIWKELADERGWTCVLDEPVTNGQADMTSQVLKIKESGADVCNVSFYTDDAIVFANAMYANQVDLPYGIWSVGGGWQDSAFYESVSPEVYEYTFVQEDWDMSGVQNKEWIKEVAQQCKDTYGYEMSSFFAQGWTAAYVAYYALESAGTTDAEALRDAIANLNIQNSDEERALLSGYSAIVFDEKGQNTFGGGPTGGTIVQYQNSEPVALYPAEHSSGGTAVLPIPAFSER</sequence>
<evidence type="ECO:0000256" key="1">
    <source>
        <dbReference type="ARBA" id="ARBA00010062"/>
    </source>
</evidence>
<evidence type="ECO:0000256" key="5">
    <source>
        <dbReference type="SAM" id="SignalP"/>
    </source>
</evidence>
<evidence type="ECO:0000256" key="2">
    <source>
        <dbReference type="ARBA" id="ARBA00022448"/>
    </source>
</evidence>
<keyword evidence="2" id="KW-0813">Transport</keyword>
<accession>A0A923RWW6</accession>
<dbReference type="InterPro" id="IPR028081">
    <property type="entry name" value="Leu-bd"/>
</dbReference>
<evidence type="ECO:0000259" key="6">
    <source>
        <dbReference type="Pfam" id="PF13458"/>
    </source>
</evidence>
<dbReference type="Proteomes" id="UP000606499">
    <property type="component" value="Unassembled WGS sequence"/>
</dbReference>
<reference evidence="7" key="1">
    <citation type="submission" date="2020-08" db="EMBL/GenBank/DDBJ databases">
        <title>Genome public.</title>
        <authorList>
            <person name="Liu C."/>
            <person name="Sun Q."/>
        </authorList>
    </citation>
    <scope>NUCLEOTIDE SEQUENCE</scope>
    <source>
        <strain evidence="7">NSJ-28</strain>
    </source>
</reference>
<dbReference type="Pfam" id="PF13458">
    <property type="entry name" value="Peripla_BP_6"/>
    <property type="match status" value="1"/>
</dbReference>